<reference evidence="2" key="1">
    <citation type="journal article" date="2019" name="Int. J. Syst. Evol. Microbiol.">
        <title>The Global Catalogue of Microorganisms (GCM) 10K type strain sequencing project: providing services to taxonomists for standard genome sequencing and annotation.</title>
        <authorList>
            <consortium name="The Broad Institute Genomics Platform"/>
            <consortium name="The Broad Institute Genome Sequencing Center for Infectious Disease"/>
            <person name="Wu L."/>
            <person name="Ma J."/>
        </authorList>
    </citation>
    <scope>NUCLEOTIDE SEQUENCE [LARGE SCALE GENOMIC DNA]</scope>
    <source>
        <strain evidence="2">KCTC 12848</strain>
    </source>
</reference>
<accession>A0ABV9Y3G5</accession>
<name>A0ABV9Y3G5_9PSEU</name>
<evidence type="ECO:0000313" key="2">
    <source>
        <dbReference type="Proteomes" id="UP001595833"/>
    </source>
</evidence>
<keyword evidence="2" id="KW-1185">Reference proteome</keyword>
<protein>
    <submittedName>
        <fullName evidence="1">Uncharacterized protein</fullName>
    </submittedName>
</protein>
<dbReference type="RefSeq" id="WP_344039627.1">
    <property type="nucleotide sequence ID" value="NZ_BAAAKE010000017.1"/>
</dbReference>
<gene>
    <name evidence="1" type="ORF">ACFPFM_20235</name>
</gene>
<comment type="caution">
    <text evidence="1">The sequence shown here is derived from an EMBL/GenBank/DDBJ whole genome shotgun (WGS) entry which is preliminary data.</text>
</comment>
<dbReference type="EMBL" id="JBHSJB010000018">
    <property type="protein sequence ID" value="MFC5056073.1"/>
    <property type="molecule type" value="Genomic_DNA"/>
</dbReference>
<dbReference type="Proteomes" id="UP001595833">
    <property type="component" value="Unassembled WGS sequence"/>
</dbReference>
<organism evidence="1 2">
    <name type="scientific">Saccharothrix xinjiangensis</name>
    <dbReference type="NCBI Taxonomy" id="204798"/>
    <lineage>
        <taxon>Bacteria</taxon>
        <taxon>Bacillati</taxon>
        <taxon>Actinomycetota</taxon>
        <taxon>Actinomycetes</taxon>
        <taxon>Pseudonocardiales</taxon>
        <taxon>Pseudonocardiaceae</taxon>
        <taxon>Saccharothrix</taxon>
    </lineage>
</organism>
<evidence type="ECO:0000313" key="1">
    <source>
        <dbReference type="EMBL" id="MFC5056073.1"/>
    </source>
</evidence>
<proteinExistence type="predicted"/>
<sequence length="67" mass="7302">MGVLVRAVSDWKRSVSRRALVHVMRLASATPAWQEAMSVMSSTGNAIGVRIAEDLESRRFLPSGEAC</sequence>